<comment type="caution">
    <text evidence="3">The sequence shown here is derived from an EMBL/GenBank/DDBJ whole genome shotgun (WGS) entry which is preliminary data.</text>
</comment>
<evidence type="ECO:0000259" key="2">
    <source>
        <dbReference type="PROSITE" id="PS50110"/>
    </source>
</evidence>
<dbReference type="InterPro" id="IPR011006">
    <property type="entry name" value="CheY-like_superfamily"/>
</dbReference>
<dbReference type="Gene3D" id="3.40.50.2300">
    <property type="match status" value="1"/>
</dbReference>
<dbReference type="EMBL" id="WPIN01000039">
    <property type="protein sequence ID" value="MVM36308.1"/>
    <property type="molecule type" value="Genomic_DNA"/>
</dbReference>
<evidence type="ECO:0000256" key="1">
    <source>
        <dbReference type="PROSITE-ProRule" id="PRU00169"/>
    </source>
</evidence>
<dbReference type="SUPFAM" id="SSF52172">
    <property type="entry name" value="CheY-like"/>
    <property type="match status" value="1"/>
</dbReference>
<dbReference type="Proteomes" id="UP000436006">
    <property type="component" value="Unassembled WGS sequence"/>
</dbReference>
<keyword evidence="4" id="KW-1185">Reference proteome</keyword>
<dbReference type="InterPro" id="IPR001789">
    <property type="entry name" value="Sig_transdc_resp-reg_receiver"/>
</dbReference>
<organism evidence="3 4">
    <name type="scientific">Spirosoma arboris</name>
    <dbReference type="NCBI Taxonomy" id="2682092"/>
    <lineage>
        <taxon>Bacteria</taxon>
        <taxon>Pseudomonadati</taxon>
        <taxon>Bacteroidota</taxon>
        <taxon>Cytophagia</taxon>
        <taxon>Cytophagales</taxon>
        <taxon>Cytophagaceae</taxon>
        <taxon>Spirosoma</taxon>
    </lineage>
</organism>
<dbReference type="RefSeq" id="WP_157591105.1">
    <property type="nucleotide sequence ID" value="NZ_WPIN01000039.1"/>
</dbReference>
<evidence type="ECO:0000313" key="4">
    <source>
        <dbReference type="Proteomes" id="UP000436006"/>
    </source>
</evidence>
<feature type="modified residue" description="4-aspartylphosphate" evidence="1">
    <location>
        <position position="60"/>
    </location>
</feature>
<gene>
    <name evidence="3" type="ORF">GO755_40260</name>
</gene>
<feature type="domain" description="Response regulatory" evidence="2">
    <location>
        <begin position="8"/>
        <end position="127"/>
    </location>
</feature>
<protein>
    <submittedName>
        <fullName evidence="3">Response regulator</fullName>
    </submittedName>
</protein>
<proteinExistence type="predicted"/>
<accession>A0A7K1SR85</accession>
<reference evidence="3 4" key="1">
    <citation type="submission" date="2019-12" db="EMBL/GenBank/DDBJ databases">
        <title>Spirosoma sp. HMF4905 genome sequencing and assembly.</title>
        <authorList>
            <person name="Kang H."/>
            <person name="Cha I."/>
            <person name="Kim H."/>
            <person name="Joh K."/>
        </authorList>
    </citation>
    <scope>NUCLEOTIDE SEQUENCE [LARGE SCALE GENOMIC DNA]</scope>
    <source>
        <strain evidence="3 4">HMF4905</strain>
    </source>
</reference>
<evidence type="ECO:0000313" key="3">
    <source>
        <dbReference type="EMBL" id="MVM36308.1"/>
    </source>
</evidence>
<keyword evidence="1" id="KW-0597">Phosphoprotein</keyword>
<dbReference type="GO" id="GO:0000160">
    <property type="term" value="P:phosphorelay signal transduction system"/>
    <property type="evidence" value="ECO:0007669"/>
    <property type="project" value="InterPro"/>
</dbReference>
<dbReference type="PROSITE" id="PS50110">
    <property type="entry name" value="RESPONSE_REGULATORY"/>
    <property type="match status" value="1"/>
</dbReference>
<sequence>MNTTKSWVALLDEDEEDYVFWQHGFVSWATHLDVRWFGSPHSFLSAASLSQSKPSALLLDGVVPRQEDLHWLSTLLLHPSCEQACIIMLSEEFDALKHAAYLRLGATDHLLKPSNLEELRVAILRVSDHIATRAGK</sequence>
<dbReference type="AlphaFoldDB" id="A0A7K1SR85"/>
<name>A0A7K1SR85_9BACT</name>